<evidence type="ECO:0000256" key="1">
    <source>
        <dbReference type="SAM" id="Phobius"/>
    </source>
</evidence>
<comment type="caution">
    <text evidence="2">The sequence shown here is derived from an EMBL/GenBank/DDBJ whole genome shotgun (WGS) entry which is preliminary data.</text>
</comment>
<keyword evidence="1" id="KW-1133">Transmembrane helix</keyword>
<keyword evidence="1" id="KW-0472">Membrane</keyword>
<feature type="non-terminal residue" evidence="2">
    <location>
        <position position="1"/>
    </location>
</feature>
<sequence>MSLQGSSENTTVVPATTEEQDIALGVGLSIGLYVLVCVLVPLVGYVAFLWWKHDPFGLLFGRREYSVSSAGDKDS</sequence>
<proteinExistence type="predicted"/>
<accession>A0AA35WDG9</accession>
<keyword evidence="1" id="KW-0812">Transmembrane</keyword>
<protein>
    <submittedName>
        <fullName evidence="2">Uncharacterized protein</fullName>
    </submittedName>
</protein>
<organism evidence="2 3">
    <name type="scientific">Geodia barretti</name>
    <name type="common">Barrett's horny sponge</name>
    <dbReference type="NCBI Taxonomy" id="519541"/>
    <lineage>
        <taxon>Eukaryota</taxon>
        <taxon>Metazoa</taxon>
        <taxon>Porifera</taxon>
        <taxon>Demospongiae</taxon>
        <taxon>Heteroscleromorpha</taxon>
        <taxon>Tetractinellida</taxon>
        <taxon>Astrophorina</taxon>
        <taxon>Geodiidae</taxon>
        <taxon>Geodia</taxon>
    </lineage>
</organism>
<keyword evidence="3" id="KW-1185">Reference proteome</keyword>
<dbReference type="EMBL" id="CASHTH010001616">
    <property type="protein sequence ID" value="CAI8017318.1"/>
    <property type="molecule type" value="Genomic_DNA"/>
</dbReference>
<evidence type="ECO:0000313" key="2">
    <source>
        <dbReference type="EMBL" id="CAI8017318.1"/>
    </source>
</evidence>
<gene>
    <name evidence="2" type="ORF">GBAR_LOCUS10532</name>
</gene>
<dbReference type="AlphaFoldDB" id="A0AA35WDG9"/>
<evidence type="ECO:0000313" key="3">
    <source>
        <dbReference type="Proteomes" id="UP001174909"/>
    </source>
</evidence>
<dbReference type="Proteomes" id="UP001174909">
    <property type="component" value="Unassembled WGS sequence"/>
</dbReference>
<name>A0AA35WDG9_GEOBA</name>
<feature type="transmembrane region" description="Helical" evidence="1">
    <location>
        <begin position="30"/>
        <end position="51"/>
    </location>
</feature>
<reference evidence="2" key="1">
    <citation type="submission" date="2023-03" db="EMBL/GenBank/DDBJ databases">
        <authorList>
            <person name="Steffen K."/>
            <person name="Cardenas P."/>
        </authorList>
    </citation>
    <scope>NUCLEOTIDE SEQUENCE</scope>
</reference>